<feature type="compositionally biased region" description="Low complexity" evidence="1">
    <location>
        <begin position="201"/>
        <end position="211"/>
    </location>
</feature>
<keyword evidence="3" id="KW-1185">Reference proteome</keyword>
<feature type="compositionally biased region" description="Low complexity" evidence="1">
    <location>
        <begin position="118"/>
        <end position="148"/>
    </location>
</feature>
<feature type="compositionally biased region" description="Polar residues" evidence="1">
    <location>
        <begin position="221"/>
        <end position="233"/>
    </location>
</feature>
<evidence type="ECO:0000256" key="1">
    <source>
        <dbReference type="SAM" id="MobiDB-lite"/>
    </source>
</evidence>
<dbReference type="Proteomes" id="UP000030744">
    <property type="component" value="Unassembled WGS sequence"/>
</dbReference>
<accession>U6K538</accession>
<feature type="compositionally biased region" description="Low complexity" evidence="1">
    <location>
        <begin position="257"/>
        <end position="266"/>
    </location>
</feature>
<gene>
    <name evidence="2" type="ORF">EMH_0013830</name>
</gene>
<feature type="compositionally biased region" description="Pro residues" evidence="1">
    <location>
        <begin position="191"/>
        <end position="200"/>
    </location>
</feature>
<feature type="compositionally biased region" description="Acidic residues" evidence="1">
    <location>
        <begin position="149"/>
        <end position="162"/>
    </location>
</feature>
<dbReference type="GeneID" id="25376343"/>
<feature type="compositionally biased region" description="Low complexity" evidence="1">
    <location>
        <begin position="285"/>
        <end position="298"/>
    </location>
</feature>
<feature type="compositionally biased region" description="Low complexity" evidence="1">
    <location>
        <begin position="163"/>
        <end position="172"/>
    </location>
</feature>
<sequence length="371" mass="39676">MQRNGHQERPHKKRRLQLCLAVGLRKLGLLEGRHVIWSCYRGEVAELRVVKEYSSSSNNSSSNNNNTSSNTNHHCNFFLRVLHFRAKGSRPPPDDGLARQTREGLKQRAELGDAQVQTAASASSISSTSYRSSTSSSSSSTSSSSSSYTDEEGEEELDDEFSESSSSAISAAFDGPLSADRKGTAAAAAAAPPPPPPPPAGAAAAAAAAAARKTAKPNQVDPPQTIKTSSSGPGRNISALAAFLKGSRLPTSSLNKQQQQQQQQQQGVSSAGDPTLQEGGEPDQLQHPQQQQQQQQQQRGPWQVLRKTKVGGWLLGRDDRAETDLFEQIFVSRWIAFPSETAALQAFDVLAQLLDNPPGQGLAEATLSPLA</sequence>
<dbReference type="AlphaFoldDB" id="U6K538"/>
<evidence type="ECO:0000313" key="2">
    <source>
        <dbReference type="EMBL" id="CDJ32824.1"/>
    </source>
</evidence>
<feature type="region of interest" description="Disordered" evidence="1">
    <location>
        <begin position="109"/>
        <end position="303"/>
    </location>
</feature>
<dbReference type="VEuPathDB" id="ToxoDB:EMH_0013830"/>
<dbReference type="RefSeq" id="XP_013355388.1">
    <property type="nucleotide sequence ID" value="XM_013499934.1"/>
</dbReference>
<dbReference type="EMBL" id="HG684557">
    <property type="protein sequence ID" value="CDJ32824.1"/>
    <property type="molecule type" value="Genomic_DNA"/>
</dbReference>
<dbReference type="OrthoDB" id="10637404at2759"/>
<organism evidence="2 3">
    <name type="scientific">Eimeria mitis</name>
    <dbReference type="NCBI Taxonomy" id="44415"/>
    <lineage>
        <taxon>Eukaryota</taxon>
        <taxon>Sar</taxon>
        <taxon>Alveolata</taxon>
        <taxon>Apicomplexa</taxon>
        <taxon>Conoidasida</taxon>
        <taxon>Coccidia</taxon>
        <taxon>Eucoccidiorida</taxon>
        <taxon>Eimeriorina</taxon>
        <taxon>Eimeriidae</taxon>
        <taxon>Eimeria</taxon>
    </lineage>
</organism>
<proteinExistence type="predicted"/>
<evidence type="ECO:0000313" key="3">
    <source>
        <dbReference type="Proteomes" id="UP000030744"/>
    </source>
</evidence>
<reference evidence="2" key="2">
    <citation type="submission" date="2013-10" db="EMBL/GenBank/DDBJ databases">
        <authorList>
            <person name="Aslett M."/>
        </authorList>
    </citation>
    <scope>NUCLEOTIDE SEQUENCE [LARGE SCALE GENOMIC DNA]</scope>
    <source>
        <strain evidence="2">Houghton</strain>
    </source>
</reference>
<reference evidence="2" key="1">
    <citation type="submission" date="2013-10" db="EMBL/GenBank/DDBJ databases">
        <title>Genomic analysis of the causative agents of coccidiosis in chickens.</title>
        <authorList>
            <person name="Reid A.J."/>
            <person name="Blake D."/>
            <person name="Billington K."/>
            <person name="Browne H."/>
            <person name="Dunn M."/>
            <person name="Hung S."/>
            <person name="Kawahara F."/>
            <person name="Miranda-Saavedra D."/>
            <person name="Mourier T."/>
            <person name="Nagra H."/>
            <person name="Otto T.D."/>
            <person name="Rawlings N."/>
            <person name="Sanchez A."/>
            <person name="Sanders M."/>
            <person name="Subramaniam C."/>
            <person name="Tay Y."/>
            <person name="Dear P."/>
            <person name="Doerig C."/>
            <person name="Gruber A."/>
            <person name="Parkinson J."/>
            <person name="Shirley M."/>
            <person name="Wan K.L."/>
            <person name="Berriman M."/>
            <person name="Tomley F."/>
            <person name="Pain A."/>
        </authorList>
    </citation>
    <scope>NUCLEOTIDE SEQUENCE [LARGE SCALE GENOMIC DNA]</scope>
    <source>
        <strain evidence="2">Houghton</strain>
    </source>
</reference>
<protein>
    <submittedName>
        <fullName evidence="2">Uncharacterized protein</fullName>
    </submittedName>
</protein>
<name>U6K538_9EIME</name>